<dbReference type="EMBL" id="CP107523">
    <property type="protein sequence ID" value="UYN56433.1"/>
    <property type="molecule type" value="Genomic_DNA"/>
</dbReference>
<dbReference type="InterPro" id="IPR023296">
    <property type="entry name" value="Glyco_hydro_beta-prop_sf"/>
</dbReference>
<proteinExistence type="predicted"/>
<dbReference type="PANTHER" id="PTHR22925">
    <property type="entry name" value="GLYCOSYL HYDROLASE 43 FAMILY MEMBER"/>
    <property type="match status" value="1"/>
</dbReference>
<keyword evidence="2" id="KW-1185">Reference proteome</keyword>
<accession>A0ABY6H502</accession>
<dbReference type="PANTHER" id="PTHR22925:SF3">
    <property type="entry name" value="GLYCOSYL HYDROLASE FAMILY PROTEIN 43"/>
    <property type="match status" value="1"/>
</dbReference>
<evidence type="ECO:0000313" key="1">
    <source>
        <dbReference type="EMBL" id="UYN56433.1"/>
    </source>
</evidence>
<dbReference type="SUPFAM" id="SSF75005">
    <property type="entry name" value="Arabinanase/levansucrase/invertase"/>
    <property type="match status" value="1"/>
</dbReference>
<sequence length="260" mass="29995">MPTIFNGIPWYDQHQQAVNVSGGCLIQENGKYYLFGEYHQAASIEFAGFSRYVSSDLEHWEFTGLALPLQPSGLLEPHRIGDRVKVVRAQTGQYIMLMHTDDERYFDPVIAYATADRLTDTFTFRGPLLFNDQPIRMWHIGSFTDNDGTNYLLTHEGDIYRLATDGTTAETKIISNLAPGTEAPAMFRFHNHYFFLASQKTSWDHNDNVYFTADQFDQLTGPWTPHGQSGKWSHLDLLTNRKMWCRRTVTMHQPVLAWKY</sequence>
<organism evidence="1 2">
    <name type="scientific">Lacticaseibacillus chiayiensis</name>
    <dbReference type="NCBI Taxonomy" id="2100821"/>
    <lineage>
        <taxon>Bacteria</taxon>
        <taxon>Bacillati</taxon>
        <taxon>Bacillota</taxon>
        <taxon>Bacilli</taxon>
        <taxon>Lactobacillales</taxon>
        <taxon>Lactobacillaceae</taxon>
        <taxon>Lacticaseibacillus</taxon>
    </lineage>
</organism>
<evidence type="ECO:0008006" key="3">
    <source>
        <dbReference type="Google" id="ProtNLM"/>
    </source>
</evidence>
<reference evidence="1" key="1">
    <citation type="submission" date="2022-10" db="EMBL/GenBank/DDBJ databases">
        <title>Comparative genomic analysis and in-vitro probiotic properties of the potential probiotic L. chiayiensis AACE 3.</title>
        <authorList>
            <person name="Kang X."/>
        </authorList>
    </citation>
    <scope>NUCLEOTIDE SEQUENCE</scope>
    <source>
        <strain evidence="1">AACE 3</strain>
    </source>
</reference>
<dbReference type="Gene3D" id="2.115.10.20">
    <property type="entry name" value="Glycosyl hydrolase domain, family 43"/>
    <property type="match status" value="1"/>
</dbReference>
<gene>
    <name evidence="1" type="ORF">OFW50_13355</name>
</gene>
<dbReference type="Proteomes" id="UP001164790">
    <property type="component" value="Chromosome"/>
</dbReference>
<name>A0ABY6H502_9LACO</name>
<evidence type="ECO:0000313" key="2">
    <source>
        <dbReference type="Proteomes" id="UP001164790"/>
    </source>
</evidence>
<protein>
    <recommendedName>
        <fullName evidence="3">Glycosyl hydrolase family 43</fullName>
    </recommendedName>
</protein>